<feature type="domain" description="GH16" evidence="2">
    <location>
        <begin position="18"/>
        <end position="287"/>
    </location>
</feature>
<comment type="similarity">
    <text evidence="1">Belongs to the glycosyl hydrolase 16 family.</text>
</comment>
<keyword evidence="4" id="KW-1185">Reference proteome</keyword>
<dbReference type="Gene3D" id="2.60.120.200">
    <property type="match status" value="1"/>
</dbReference>
<sequence>MNKHSLFLIFLFTISCLTSWSQFKQNKQIEKYKQEGYQLVWADEFDHDGPPSSKNWKFEEGFVRNKEQQWYQKENAWCEGGFLIIEARKEKRPNPSFSSTSGQWGEKRPDITHTSSSINTLGLHSWQYGRFEMRGRINTDAGLWPAFWTLGVNGQWPSNGEIDIMEYYKGNILANIACGTDKPYQAKWYSKTKAIKELGGKKWAERFHVWRMDWNEKMIALYVDDVLLNEVPLDKLVNRDGTEINPFKQPHYILLNLAMGGMNGGKLGDTKFPNRFEVDYVRVYQKK</sequence>
<evidence type="ECO:0000313" key="4">
    <source>
        <dbReference type="Proteomes" id="UP000199421"/>
    </source>
</evidence>
<evidence type="ECO:0000259" key="2">
    <source>
        <dbReference type="PROSITE" id="PS51762"/>
    </source>
</evidence>
<dbReference type="InterPro" id="IPR013320">
    <property type="entry name" value="ConA-like_dom_sf"/>
</dbReference>
<keyword evidence="3" id="KW-0378">Hydrolase</keyword>
<gene>
    <name evidence="3" type="ORF">SAMN05661044_03590</name>
</gene>
<dbReference type="STRING" id="407022.SAMN05661044_03590"/>
<dbReference type="RefSeq" id="WP_093326887.1">
    <property type="nucleotide sequence ID" value="NZ_FOAF01000004.1"/>
</dbReference>
<protein>
    <submittedName>
        <fullName evidence="3">Glycosyl hydrolases family 16</fullName>
    </submittedName>
</protein>
<dbReference type="PANTHER" id="PTHR10963">
    <property type="entry name" value="GLYCOSYL HYDROLASE-RELATED"/>
    <property type="match status" value="1"/>
</dbReference>
<organism evidence="3 4">
    <name type="scientific">Olivibacter domesticus</name>
    <name type="common">Pseudosphingobacterium domesticum</name>
    <dbReference type="NCBI Taxonomy" id="407022"/>
    <lineage>
        <taxon>Bacteria</taxon>
        <taxon>Pseudomonadati</taxon>
        <taxon>Bacteroidota</taxon>
        <taxon>Sphingobacteriia</taxon>
        <taxon>Sphingobacteriales</taxon>
        <taxon>Sphingobacteriaceae</taxon>
        <taxon>Olivibacter</taxon>
    </lineage>
</organism>
<dbReference type="PANTHER" id="PTHR10963:SF55">
    <property type="entry name" value="GLYCOSIDE HYDROLASE FAMILY 16 PROTEIN"/>
    <property type="match status" value="1"/>
</dbReference>
<name>A0A1H7TPG1_OLID1</name>
<dbReference type="PROSITE" id="PS51257">
    <property type="entry name" value="PROKAR_LIPOPROTEIN"/>
    <property type="match status" value="1"/>
</dbReference>
<reference evidence="4" key="1">
    <citation type="submission" date="2016-10" db="EMBL/GenBank/DDBJ databases">
        <authorList>
            <person name="Varghese N."/>
            <person name="Submissions S."/>
        </authorList>
    </citation>
    <scope>NUCLEOTIDE SEQUENCE [LARGE SCALE GENOMIC DNA]</scope>
    <source>
        <strain evidence="4">DSM 18733</strain>
    </source>
</reference>
<dbReference type="InterPro" id="IPR050546">
    <property type="entry name" value="Glycosyl_Hydrlase_16"/>
</dbReference>
<dbReference type="EMBL" id="FOAF01000004">
    <property type="protein sequence ID" value="SEL85737.1"/>
    <property type="molecule type" value="Genomic_DNA"/>
</dbReference>
<dbReference type="Pfam" id="PF00722">
    <property type="entry name" value="Glyco_hydro_16"/>
    <property type="match status" value="1"/>
</dbReference>
<evidence type="ECO:0000313" key="3">
    <source>
        <dbReference type="EMBL" id="SEL85737.1"/>
    </source>
</evidence>
<dbReference type="GO" id="GO:0004553">
    <property type="term" value="F:hydrolase activity, hydrolyzing O-glycosyl compounds"/>
    <property type="evidence" value="ECO:0007669"/>
    <property type="project" value="InterPro"/>
</dbReference>
<accession>A0A1H7TPG1</accession>
<dbReference type="Proteomes" id="UP000199421">
    <property type="component" value="Unassembled WGS sequence"/>
</dbReference>
<dbReference type="PROSITE" id="PS51762">
    <property type="entry name" value="GH16_2"/>
    <property type="match status" value="1"/>
</dbReference>
<proteinExistence type="inferred from homology"/>
<dbReference type="CDD" id="cd08023">
    <property type="entry name" value="GH16_laminarinase_like"/>
    <property type="match status" value="1"/>
</dbReference>
<dbReference type="GO" id="GO:0005975">
    <property type="term" value="P:carbohydrate metabolic process"/>
    <property type="evidence" value="ECO:0007669"/>
    <property type="project" value="InterPro"/>
</dbReference>
<evidence type="ECO:0000256" key="1">
    <source>
        <dbReference type="ARBA" id="ARBA00006865"/>
    </source>
</evidence>
<dbReference type="OrthoDB" id="9809583at2"/>
<dbReference type="AlphaFoldDB" id="A0A1H7TPG1"/>
<dbReference type="SUPFAM" id="SSF49899">
    <property type="entry name" value="Concanavalin A-like lectins/glucanases"/>
    <property type="match status" value="1"/>
</dbReference>
<dbReference type="InterPro" id="IPR000757">
    <property type="entry name" value="Beta-glucanase-like"/>
</dbReference>